<reference evidence="3" key="1">
    <citation type="submission" date="2025-08" db="UniProtKB">
        <authorList>
            <consortium name="RefSeq"/>
        </authorList>
    </citation>
    <scope>IDENTIFICATION</scope>
</reference>
<evidence type="ECO:0000259" key="1">
    <source>
        <dbReference type="PROSITE" id="PS50835"/>
    </source>
</evidence>
<keyword evidence="2" id="KW-1185">Reference proteome</keyword>
<accession>A0AAJ7DVG8</accession>
<dbReference type="SMART" id="SM00409">
    <property type="entry name" value="IG"/>
    <property type="match status" value="1"/>
</dbReference>
<evidence type="ECO:0000313" key="3">
    <source>
        <dbReference type="RefSeq" id="XP_011497910.1"/>
    </source>
</evidence>
<dbReference type="InterPro" id="IPR036179">
    <property type="entry name" value="Ig-like_dom_sf"/>
</dbReference>
<gene>
    <name evidence="3" type="primary">LOC105362230</name>
</gene>
<dbReference type="PANTHER" id="PTHR21261:SF15">
    <property type="entry name" value="BEATEN PATH IIIA, ISOFORM D-RELATED"/>
    <property type="match status" value="1"/>
</dbReference>
<feature type="domain" description="Ig-like" evidence="1">
    <location>
        <begin position="34"/>
        <end position="134"/>
    </location>
</feature>
<name>A0AAJ7DVG8_9HYME</name>
<dbReference type="SUPFAM" id="SSF48726">
    <property type="entry name" value="Immunoglobulin"/>
    <property type="match status" value="2"/>
</dbReference>
<dbReference type="FunFam" id="2.60.40.10:FF:000437">
    <property type="entry name" value="Beat-IIIc, isoform A"/>
    <property type="match status" value="1"/>
</dbReference>
<dbReference type="KEGG" id="csol:105362230"/>
<dbReference type="InterPro" id="IPR013783">
    <property type="entry name" value="Ig-like_fold"/>
</dbReference>
<organism evidence="2 3">
    <name type="scientific">Ceratosolen solmsi marchali</name>
    <dbReference type="NCBI Taxonomy" id="326594"/>
    <lineage>
        <taxon>Eukaryota</taxon>
        <taxon>Metazoa</taxon>
        <taxon>Ecdysozoa</taxon>
        <taxon>Arthropoda</taxon>
        <taxon>Hexapoda</taxon>
        <taxon>Insecta</taxon>
        <taxon>Pterygota</taxon>
        <taxon>Neoptera</taxon>
        <taxon>Endopterygota</taxon>
        <taxon>Hymenoptera</taxon>
        <taxon>Apocrita</taxon>
        <taxon>Proctotrupomorpha</taxon>
        <taxon>Chalcidoidea</taxon>
        <taxon>Agaonidae</taxon>
        <taxon>Agaoninae</taxon>
        <taxon>Ceratosolen</taxon>
    </lineage>
</organism>
<dbReference type="PANTHER" id="PTHR21261">
    <property type="entry name" value="BEAT PROTEIN"/>
    <property type="match status" value="1"/>
</dbReference>
<dbReference type="InterPro" id="IPR003599">
    <property type="entry name" value="Ig_sub"/>
</dbReference>
<evidence type="ECO:0000313" key="2">
    <source>
        <dbReference type="Proteomes" id="UP000695007"/>
    </source>
</evidence>
<dbReference type="InterPro" id="IPR013151">
    <property type="entry name" value="Immunoglobulin_dom"/>
</dbReference>
<proteinExistence type="predicted"/>
<dbReference type="InterPro" id="IPR007110">
    <property type="entry name" value="Ig-like_dom"/>
</dbReference>
<dbReference type="Proteomes" id="UP000695007">
    <property type="component" value="Unplaced"/>
</dbReference>
<dbReference type="Gene3D" id="2.60.40.10">
    <property type="entry name" value="Immunoglobulins"/>
    <property type="match status" value="2"/>
</dbReference>
<dbReference type="PROSITE" id="PS50835">
    <property type="entry name" value="IG_LIKE"/>
    <property type="match status" value="1"/>
</dbReference>
<dbReference type="AlphaFoldDB" id="A0AAJ7DVG8"/>
<dbReference type="GeneID" id="105362230"/>
<dbReference type="Pfam" id="PF00047">
    <property type="entry name" value="ig"/>
    <property type="match status" value="1"/>
</dbReference>
<sequence length="292" mass="32534">MWPPSMRSASRRSKWDATAGSLLLVLAVVSGTLGEIDVTIKIPIAVAENSTVKMTCDYDLRSMPLYSVKWYKSRDEFYRFIPKEMPSKSVFPLLAAKVDFNRSDDHSVVLNNVETNLAGKYRCEVSTEGPTFITRTESSYMHVVKLPRGNVTAHVEKPKYALGDTVRGNCTAPPANPPANITWTVNGHPVNASYVRNIPMRNVNDNRTIAIAGLEFELIPDSFRNGTLQIICRASIFHLYKEQAIVVLEEERPRLASVLGTRESSHSGSIAISLEGWFIGMMIANILLDSMR</sequence>
<protein>
    <submittedName>
        <fullName evidence="3">Uncharacterized protein LOC105362230 isoform X1</fullName>
    </submittedName>
</protein>
<dbReference type="RefSeq" id="XP_011497910.1">
    <property type="nucleotide sequence ID" value="XM_011499608.1"/>
</dbReference>